<evidence type="ECO:0000313" key="2">
    <source>
        <dbReference type="EMBL" id="SHK25411.1"/>
    </source>
</evidence>
<protein>
    <recommendedName>
        <fullName evidence="4">DUF4309 domain-containing protein</fullName>
    </recommendedName>
</protein>
<reference evidence="3" key="1">
    <citation type="submission" date="2016-11" db="EMBL/GenBank/DDBJ databases">
        <authorList>
            <person name="Varghese N."/>
            <person name="Submissions S."/>
        </authorList>
    </citation>
    <scope>NUCLEOTIDE SEQUENCE [LARGE SCALE GENOMIC DNA]</scope>
    <source>
        <strain evidence="3">DSM 10349</strain>
    </source>
</reference>
<feature type="region of interest" description="Disordered" evidence="1">
    <location>
        <begin position="30"/>
        <end position="58"/>
    </location>
</feature>
<dbReference type="OrthoDB" id="2882457at2"/>
<name>A0A1M6QYV3_9FIRM</name>
<accession>A0A1M6QYV3</accession>
<dbReference type="Pfam" id="PF14172">
    <property type="entry name" value="DUF4309"/>
    <property type="match status" value="1"/>
</dbReference>
<dbReference type="AlphaFoldDB" id="A0A1M6QYV3"/>
<organism evidence="2 3">
    <name type="scientific">Desulforamulus aeronauticus DSM 10349</name>
    <dbReference type="NCBI Taxonomy" id="1121421"/>
    <lineage>
        <taxon>Bacteria</taxon>
        <taxon>Bacillati</taxon>
        <taxon>Bacillota</taxon>
        <taxon>Clostridia</taxon>
        <taxon>Eubacteriales</taxon>
        <taxon>Peptococcaceae</taxon>
        <taxon>Desulforamulus</taxon>
    </lineage>
</organism>
<gene>
    <name evidence="2" type="ORF">SAMN02745123_01286</name>
</gene>
<evidence type="ECO:0008006" key="4">
    <source>
        <dbReference type="Google" id="ProtNLM"/>
    </source>
</evidence>
<sequence length="192" mass="21509">MKKTFLITIFLIILFVLVGNNLLNLNQRQVSKDPGKDDSLSPETPTLQQESKEIPSEKKHGPLVSMQVKVKGMDFGIGSQCEDILTTLGSPKEEGIFEGSYYLSYEQIIFFLDSMERQGRVASFAVWKGMEIERATIGMTPDNIKKKLGSPLEEGVNPEKDYYLLYKIGNNSVIFFAKDENSPTTSALVKSE</sequence>
<feature type="compositionally biased region" description="Basic and acidic residues" evidence="1">
    <location>
        <begin position="30"/>
        <end position="39"/>
    </location>
</feature>
<dbReference type="InterPro" id="IPR025453">
    <property type="entry name" value="DUF4309"/>
</dbReference>
<dbReference type="EMBL" id="FRAR01000009">
    <property type="protein sequence ID" value="SHK25411.1"/>
    <property type="molecule type" value="Genomic_DNA"/>
</dbReference>
<evidence type="ECO:0000313" key="3">
    <source>
        <dbReference type="Proteomes" id="UP000183997"/>
    </source>
</evidence>
<proteinExistence type="predicted"/>
<evidence type="ECO:0000256" key="1">
    <source>
        <dbReference type="SAM" id="MobiDB-lite"/>
    </source>
</evidence>
<keyword evidence="3" id="KW-1185">Reference proteome</keyword>
<dbReference type="Proteomes" id="UP000183997">
    <property type="component" value="Unassembled WGS sequence"/>
</dbReference>
<dbReference type="RefSeq" id="WP_072912005.1">
    <property type="nucleotide sequence ID" value="NZ_FRAR01000009.1"/>
</dbReference>